<dbReference type="GeneID" id="5076308"/>
<dbReference type="Proteomes" id="UP000204242">
    <property type="component" value="Genome"/>
</dbReference>
<evidence type="ECO:0000313" key="2">
    <source>
        <dbReference type="Proteomes" id="UP000204242"/>
    </source>
</evidence>
<dbReference type="KEGG" id="vg:5076308"/>
<dbReference type="RefSeq" id="YP_001031259.1">
    <property type="nucleotide sequence ID" value="NC_008966.1"/>
</dbReference>
<protein>
    <submittedName>
        <fullName evidence="1">B13.1</fullName>
    </submittedName>
</protein>
<name>A2Q0E6_9VIRU</name>
<dbReference type="EMBL" id="AB291175">
    <property type="protein sequence ID" value="BAF45661.1"/>
    <property type="molecule type" value="Genomic_DNA"/>
</dbReference>
<evidence type="ECO:0000313" key="1">
    <source>
        <dbReference type="EMBL" id="BAF45661.1"/>
    </source>
</evidence>
<sequence length="112" mass="13021">MPPMVLHPQHNMLRMTDSELRAYQRPASLAHQWPASLVTETPATLSNAVYVLARLQNLTDYRHYGMSIKNLTVSIHQYRTKVSIEINRGKSRAEQVGMPRHLHVHSRKELRR</sequence>
<accession>A2Q0E6</accession>
<reference evidence="1 2" key="1">
    <citation type="journal article" date="2007" name="Virology">
        <title>Shared and species-specific features among ichnovirus genomes.</title>
        <authorList>
            <person name="Tanaka K."/>
            <person name="Lapointe R."/>
            <person name="Barney W.E."/>
            <person name="Makkay A.M."/>
            <person name="Stoltz D."/>
            <person name="Cusson M."/>
            <person name="Webb B.A."/>
        </authorList>
    </citation>
    <scope>NUCLEOTIDE SEQUENCE [LARGE SCALE GENOMIC DNA]</scope>
</reference>
<proteinExistence type="predicted"/>
<organism evidence="1 2">
    <name type="scientific">Ichnoviriform fugitivi</name>
    <dbReference type="NCBI Taxonomy" id="265522"/>
    <lineage>
        <taxon>Viruses</taxon>
        <taxon>Viruses incertae sedis</taxon>
        <taxon>Polydnaviriformidae</taxon>
        <taxon>Ichnoviriform</taxon>
    </lineage>
</organism>